<dbReference type="EMBL" id="RCIY01000106">
    <property type="protein sequence ID" value="TGG76355.1"/>
    <property type="molecule type" value="Genomic_DNA"/>
</dbReference>
<organism evidence="2 3">
    <name type="scientific">Streptomyces albus</name>
    <dbReference type="NCBI Taxonomy" id="1888"/>
    <lineage>
        <taxon>Bacteria</taxon>
        <taxon>Bacillati</taxon>
        <taxon>Actinomycetota</taxon>
        <taxon>Actinomycetes</taxon>
        <taxon>Kitasatosporales</taxon>
        <taxon>Streptomycetaceae</taxon>
        <taxon>Streptomyces</taxon>
    </lineage>
</organism>
<name>A0A8H1L3J2_9ACTN</name>
<dbReference type="Proteomes" id="UP000298111">
    <property type="component" value="Unassembled WGS sequence"/>
</dbReference>
<sequence>MRRPLTAIALAVATATVLTTSQAGAAGVRTEGEGWKAAEIVGITSVSPVRTYTVTFRTEAIRERYAPYLGTAVRQLAAVGLRLRIGGVEPGDPRRCGPAYHIQFTEMYRPTGTPGWSQGAPCPHQPRGLGRGGLVAIDSEYFDGTYHIEPHVLANTVTHELLHALGLDHPNRDLDGDGTAAAYECVTTSAGVRPLMCSPNGGYRAAEAGRLTPFDLAGVEALLANARTRGIG</sequence>
<feature type="signal peptide" evidence="1">
    <location>
        <begin position="1"/>
        <end position="25"/>
    </location>
</feature>
<evidence type="ECO:0000313" key="2">
    <source>
        <dbReference type="EMBL" id="TGG76355.1"/>
    </source>
</evidence>
<dbReference type="Gene3D" id="3.40.390.10">
    <property type="entry name" value="Collagenase (Catalytic Domain)"/>
    <property type="match status" value="1"/>
</dbReference>
<accession>A0A8H1L3J2</accession>
<comment type="caution">
    <text evidence="2">The sequence shown here is derived from an EMBL/GenBank/DDBJ whole genome shotgun (WGS) entry which is preliminary data.</text>
</comment>
<keyword evidence="1" id="KW-0732">Signal</keyword>
<evidence type="ECO:0000313" key="3">
    <source>
        <dbReference type="Proteomes" id="UP000298111"/>
    </source>
</evidence>
<gene>
    <name evidence="2" type="ORF">D8771_30665</name>
</gene>
<dbReference type="RefSeq" id="WP_016467500.1">
    <property type="nucleotide sequence ID" value="NZ_BBQG01000031.1"/>
</dbReference>
<proteinExistence type="predicted"/>
<feature type="chain" id="PRO_5034228359" description="Matrixin family metalloprotease" evidence="1">
    <location>
        <begin position="26"/>
        <end position="232"/>
    </location>
</feature>
<evidence type="ECO:0008006" key="4">
    <source>
        <dbReference type="Google" id="ProtNLM"/>
    </source>
</evidence>
<protein>
    <recommendedName>
        <fullName evidence="4">Matrixin family metalloprotease</fullName>
    </recommendedName>
</protein>
<evidence type="ECO:0000256" key="1">
    <source>
        <dbReference type="SAM" id="SignalP"/>
    </source>
</evidence>
<dbReference type="GeneID" id="75185164"/>
<dbReference type="GO" id="GO:0008237">
    <property type="term" value="F:metallopeptidase activity"/>
    <property type="evidence" value="ECO:0007669"/>
    <property type="project" value="InterPro"/>
</dbReference>
<reference evidence="2 3" key="1">
    <citation type="submission" date="2018-10" db="EMBL/GenBank/DDBJ databases">
        <title>Isolation of pseudouridimycin from Streptomyces albus DSM 40763.</title>
        <authorList>
            <person name="Rosenqvist P."/>
            <person name="Metsae-Ketelae M."/>
            <person name="Virta P."/>
        </authorList>
    </citation>
    <scope>NUCLEOTIDE SEQUENCE [LARGE SCALE GENOMIC DNA]</scope>
    <source>
        <strain evidence="2 3">DSM 40763</strain>
    </source>
</reference>
<dbReference type="SUPFAM" id="SSF55486">
    <property type="entry name" value="Metalloproteases ('zincins'), catalytic domain"/>
    <property type="match status" value="1"/>
</dbReference>
<dbReference type="InterPro" id="IPR024079">
    <property type="entry name" value="MetalloPept_cat_dom_sf"/>
</dbReference>
<dbReference type="AlphaFoldDB" id="A0A8H1L3J2"/>